<evidence type="ECO:0008006" key="5">
    <source>
        <dbReference type="Google" id="ProtNLM"/>
    </source>
</evidence>
<evidence type="ECO:0000256" key="1">
    <source>
        <dbReference type="ARBA" id="ARBA00022614"/>
    </source>
</evidence>
<dbReference type="InterPro" id="IPR052574">
    <property type="entry name" value="CDIRP"/>
</dbReference>
<gene>
    <name evidence="3" type="ORF">VB264_22035</name>
</gene>
<organism evidence="3 4">
    <name type="scientific">Arcicella aquatica</name>
    <dbReference type="NCBI Taxonomy" id="217141"/>
    <lineage>
        <taxon>Bacteria</taxon>
        <taxon>Pseudomonadati</taxon>
        <taxon>Bacteroidota</taxon>
        <taxon>Cytophagia</taxon>
        <taxon>Cytophagales</taxon>
        <taxon>Flectobacillaceae</taxon>
        <taxon>Arcicella</taxon>
    </lineage>
</organism>
<comment type="caution">
    <text evidence="3">The sequence shown here is derived from an EMBL/GenBank/DDBJ whole genome shotgun (WGS) entry which is preliminary data.</text>
</comment>
<accession>A0ABU5QU03</accession>
<protein>
    <recommendedName>
        <fullName evidence="5">Leucine-rich repeat domain-containing protein</fullName>
    </recommendedName>
</protein>
<proteinExistence type="predicted"/>
<dbReference type="InterPro" id="IPR032675">
    <property type="entry name" value="LRR_dom_sf"/>
</dbReference>
<dbReference type="SUPFAM" id="SSF52058">
    <property type="entry name" value="L domain-like"/>
    <property type="match status" value="1"/>
</dbReference>
<dbReference type="PROSITE" id="PS51257">
    <property type="entry name" value="PROKAR_LIPOPROTEIN"/>
    <property type="match status" value="1"/>
</dbReference>
<sequence>MKLLPRLFTYTVLLFFIYGCKKDADIKPTVAIPDKNFEKALIDAKMDNDGILNGQMSLEDALLIEKLYLEDKNIKDFTGIEAFANMVLLECSNNPIEKLNVQNNPKLIELNCHSSRLTKLDVSKNIALETLDVSNNNLIAGIDVSKNVKLITLVCINDGLTQIDISTNLNLELFGCSYNAIKTLDLRAYKKLKVILAIDCQLETLNTSGLTMLQHIDCIFNKLTTLDISSSTQIAHLDATQNQRMNICVDDVQKAYSKSRVANSSGFPDWIVDTSTAFITCK</sequence>
<name>A0ABU5QU03_9BACT</name>
<dbReference type="PANTHER" id="PTHR47566">
    <property type="match status" value="1"/>
</dbReference>
<evidence type="ECO:0000313" key="3">
    <source>
        <dbReference type="EMBL" id="MEA5260493.1"/>
    </source>
</evidence>
<dbReference type="EMBL" id="JAYFUL010000056">
    <property type="protein sequence ID" value="MEA5260493.1"/>
    <property type="molecule type" value="Genomic_DNA"/>
</dbReference>
<dbReference type="RefSeq" id="WP_323253073.1">
    <property type="nucleotide sequence ID" value="NZ_JAYFUL010000056.1"/>
</dbReference>
<evidence type="ECO:0000313" key="4">
    <source>
        <dbReference type="Proteomes" id="UP001304671"/>
    </source>
</evidence>
<keyword evidence="2" id="KW-0677">Repeat</keyword>
<keyword evidence="1" id="KW-0433">Leucine-rich repeat</keyword>
<dbReference type="PANTHER" id="PTHR47566:SF1">
    <property type="entry name" value="PROTEIN NUD1"/>
    <property type="match status" value="1"/>
</dbReference>
<evidence type="ECO:0000256" key="2">
    <source>
        <dbReference type="ARBA" id="ARBA00022737"/>
    </source>
</evidence>
<keyword evidence="4" id="KW-1185">Reference proteome</keyword>
<dbReference type="Proteomes" id="UP001304671">
    <property type="component" value="Unassembled WGS sequence"/>
</dbReference>
<reference evidence="3 4" key="1">
    <citation type="submission" date="2023-12" db="EMBL/GenBank/DDBJ databases">
        <title>Novel species of the genus Arcicella isolated from rivers.</title>
        <authorList>
            <person name="Lu H."/>
        </authorList>
    </citation>
    <scope>NUCLEOTIDE SEQUENCE [LARGE SCALE GENOMIC DNA]</scope>
    <source>
        <strain evidence="3 4">LMG 21963</strain>
    </source>
</reference>
<dbReference type="Gene3D" id="3.80.10.10">
    <property type="entry name" value="Ribonuclease Inhibitor"/>
    <property type="match status" value="1"/>
</dbReference>